<dbReference type="OrthoDB" id="10387915at2759"/>
<dbReference type="EMBL" id="ML995892">
    <property type="protein sequence ID" value="KAF2765427.1"/>
    <property type="molecule type" value="Genomic_DNA"/>
</dbReference>
<accession>A0A6G1KXV4</accession>
<name>A0A6G1KXV4_9PEZI</name>
<reference evidence="2" key="1">
    <citation type="journal article" date="2020" name="Stud. Mycol.">
        <title>101 Dothideomycetes genomes: a test case for predicting lifestyles and emergence of pathogens.</title>
        <authorList>
            <person name="Haridas S."/>
            <person name="Albert R."/>
            <person name="Binder M."/>
            <person name="Bloem J."/>
            <person name="Labutti K."/>
            <person name="Salamov A."/>
            <person name="Andreopoulos B."/>
            <person name="Baker S."/>
            <person name="Barry K."/>
            <person name="Bills G."/>
            <person name="Bluhm B."/>
            <person name="Cannon C."/>
            <person name="Castanera R."/>
            <person name="Culley D."/>
            <person name="Daum C."/>
            <person name="Ezra D."/>
            <person name="Gonzalez J."/>
            <person name="Henrissat B."/>
            <person name="Kuo A."/>
            <person name="Liang C."/>
            <person name="Lipzen A."/>
            <person name="Lutzoni F."/>
            <person name="Magnuson J."/>
            <person name="Mondo S."/>
            <person name="Nolan M."/>
            <person name="Ohm R."/>
            <person name="Pangilinan J."/>
            <person name="Park H.-J."/>
            <person name="Ramirez L."/>
            <person name="Alfaro M."/>
            <person name="Sun H."/>
            <person name="Tritt A."/>
            <person name="Yoshinaga Y."/>
            <person name="Zwiers L.-H."/>
            <person name="Turgeon B."/>
            <person name="Goodwin S."/>
            <person name="Spatafora J."/>
            <person name="Crous P."/>
            <person name="Grigoriev I."/>
        </authorList>
    </citation>
    <scope>NUCLEOTIDE SEQUENCE</scope>
    <source>
        <strain evidence="2">CBS 116005</strain>
    </source>
</reference>
<feature type="compositionally biased region" description="Basic and acidic residues" evidence="1">
    <location>
        <begin position="1"/>
        <end position="10"/>
    </location>
</feature>
<protein>
    <submittedName>
        <fullName evidence="2">Uncharacterized protein</fullName>
    </submittedName>
</protein>
<organism evidence="2 3">
    <name type="scientific">Teratosphaeria nubilosa</name>
    <dbReference type="NCBI Taxonomy" id="161662"/>
    <lineage>
        <taxon>Eukaryota</taxon>
        <taxon>Fungi</taxon>
        <taxon>Dikarya</taxon>
        <taxon>Ascomycota</taxon>
        <taxon>Pezizomycotina</taxon>
        <taxon>Dothideomycetes</taxon>
        <taxon>Dothideomycetidae</taxon>
        <taxon>Mycosphaerellales</taxon>
        <taxon>Teratosphaeriaceae</taxon>
        <taxon>Teratosphaeria</taxon>
    </lineage>
</organism>
<feature type="region of interest" description="Disordered" evidence="1">
    <location>
        <begin position="1"/>
        <end position="49"/>
    </location>
</feature>
<sequence length="162" mass="18235">MSDRSGDSRTKTGTTSADPDGDRAGLAAHVLESSDSGSGIGEPDSSLSRTLPVLRREHIADLQHSDGRRLEQAENVADQVMMVRRRDRFYKPTREQLNAVYDAGMMWVDYSLGRYGLMSRVEYQSYSSVTLAKAELMRRKNVAKQTEALRKSRSKRRCCVVM</sequence>
<proteinExistence type="predicted"/>
<gene>
    <name evidence="2" type="ORF">EJ03DRAFT_208714</name>
</gene>
<dbReference type="Proteomes" id="UP000799436">
    <property type="component" value="Unassembled WGS sequence"/>
</dbReference>
<evidence type="ECO:0000256" key="1">
    <source>
        <dbReference type="SAM" id="MobiDB-lite"/>
    </source>
</evidence>
<evidence type="ECO:0000313" key="2">
    <source>
        <dbReference type="EMBL" id="KAF2765427.1"/>
    </source>
</evidence>
<evidence type="ECO:0000313" key="3">
    <source>
        <dbReference type="Proteomes" id="UP000799436"/>
    </source>
</evidence>
<dbReference type="AlphaFoldDB" id="A0A6G1KXV4"/>
<keyword evidence="3" id="KW-1185">Reference proteome</keyword>